<evidence type="ECO:0000313" key="6">
    <source>
        <dbReference type="Proteomes" id="UP001152607"/>
    </source>
</evidence>
<evidence type="ECO:0000256" key="2">
    <source>
        <dbReference type="ARBA" id="ARBA00023242"/>
    </source>
</evidence>
<dbReference type="PROSITE" id="PS50048">
    <property type="entry name" value="ZN2_CY6_FUNGAL_2"/>
    <property type="match status" value="1"/>
</dbReference>
<keyword evidence="6" id="KW-1185">Reference proteome</keyword>
<evidence type="ECO:0000256" key="1">
    <source>
        <dbReference type="ARBA" id="ARBA00022723"/>
    </source>
</evidence>
<protein>
    <recommendedName>
        <fullName evidence="4">Zn(2)-C6 fungal-type domain-containing protein</fullName>
    </recommendedName>
</protein>
<dbReference type="CDD" id="cd00067">
    <property type="entry name" value="GAL4"/>
    <property type="match status" value="1"/>
</dbReference>
<feature type="domain" description="Zn(2)-C6 fungal-type" evidence="4">
    <location>
        <begin position="14"/>
        <end position="41"/>
    </location>
</feature>
<dbReference type="GO" id="GO:0008270">
    <property type="term" value="F:zinc ion binding"/>
    <property type="evidence" value="ECO:0007669"/>
    <property type="project" value="InterPro"/>
</dbReference>
<proteinExistence type="predicted"/>
<dbReference type="GO" id="GO:0006351">
    <property type="term" value="P:DNA-templated transcription"/>
    <property type="evidence" value="ECO:0007669"/>
    <property type="project" value="InterPro"/>
</dbReference>
<dbReference type="SMART" id="SM00066">
    <property type="entry name" value="GAL4"/>
    <property type="match status" value="1"/>
</dbReference>
<dbReference type="PANTHER" id="PTHR46910:SF5">
    <property type="entry name" value="ZN(II)2CYS6 TRANSCRIPTION FACTOR (EUROFUNG)"/>
    <property type="match status" value="1"/>
</dbReference>
<feature type="compositionally biased region" description="Low complexity" evidence="3">
    <location>
        <begin position="118"/>
        <end position="128"/>
    </location>
</feature>
<keyword evidence="1" id="KW-0479">Metal-binding</keyword>
<dbReference type="SMART" id="SM00906">
    <property type="entry name" value="Fungal_trans"/>
    <property type="match status" value="1"/>
</dbReference>
<dbReference type="SUPFAM" id="SSF57701">
    <property type="entry name" value="Zn2/Cys6 DNA-binding domain"/>
    <property type="match status" value="1"/>
</dbReference>
<reference evidence="5" key="1">
    <citation type="submission" date="2023-01" db="EMBL/GenBank/DDBJ databases">
        <authorList>
            <person name="Van Ghelder C."/>
            <person name="Rancurel C."/>
        </authorList>
    </citation>
    <scope>NUCLEOTIDE SEQUENCE</scope>
    <source>
        <strain evidence="5">CNCM I-4278</strain>
    </source>
</reference>
<dbReference type="AlphaFoldDB" id="A0A9W4UB78"/>
<sequence length="675" mass="75150">MSEENWAAHGGVVACDRCHWKKVKCDREDPCGNCIGADTHCLRNRQKRPLRRQRMKTDDKIRLLLERLTSLENAANVGSSLPVHATGPSPLGHIRRLSESEASTSSKKTRTHEPLTYSALSSSASVPSHGRSPNNDRELLQEELSHNSLLASYQQTVLQTAISLADELSKSPSHPVENTAWDKVSTDLAPGELVQILLQINHSGSDPSHWNVHTLDHLPPGALEKMVHGLLEGTVDERVLNMYKVNVHFKAALGLYASQLEISQTDTTRLHVKKRQLHHLNAALTALDGVSFLASPSLLLLQTLLTGAILMQIIGNSTACWSLTTHASRTLVLLGYHIHPEASSADDSDLYEIHAAVAWCYHFDRLLSLLLLRPLSLPRYRVPVASLVQRDTSNPAAVFAAFMLETVPVMEQIVQLTVNCVHKKAVTTSAVGQLRNSMESIYSEMQAARSEDLFQSSPDYMLHWYSLEFRYYSLLTSVHRLSPTVVTNPTEREQCLASARKALGYVKMIHVLGKQQGHFIEDFSPYISWTILSYPISPFFVLFCNVVGTYNVSDFLLLHEVVDILFSLVVENKYVERLRRLCSSLLALCKPLVRGSEGTEHQQQQRPPEVPEWGTVTASTLHGDSSAPSLSTDDANQLGSWDDDMLSQLFSCQPSLDWFNSDILDPGLWDSSIGM</sequence>
<evidence type="ECO:0000313" key="5">
    <source>
        <dbReference type="EMBL" id="CAI6333098.1"/>
    </source>
</evidence>
<keyword evidence="2" id="KW-0539">Nucleus</keyword>
<feature type="region of interest" description="Disordered" evidence="3">
    <location>
        <begin position="79"/>
        <end position="136"/>
    </location>
</feature>
<dbReference type="InterPro" id="IPR036864">
    <property type="entry name" value="Zn2-C6_fun-type_DNA-bd_sf"/>
</dbReference>
<dbReference type="InterPro" id="IPR007219">
    <property type="entry name" value="XnlR_reg_dom"/>
</dbReference>
<dbReference type="OrthoDB" id="39175at2759"/>
<dbReference type="InterPro" id="IPR050987">
    <property type="entry name" value="AtrR-like"/>
</dbReference>
<dbReference type="EMBL" id="CAOQHR010000004">
    <property type="protein sequence ID" value="CAI6333098.1"/>
    <property type="molecule type" value="Genomic_DNA"/>
</dbReference>
<evidence type="ECO:0000259" key="4">
    <source>
        <dbReference type="PROSITE" id="PS50048"/>
    </source>
</evidence>
<dbReference type="Gene3D" id="4.10.240.10">
    <property type="entry name" value="Zn(2)-C6 fungal-type DNA-binding domain"/>
    <property type="match status" value="1"/>
</dbReference>
<dbReference type="Proteomes" id="UP001152607">
    <property type="component" value="Unassembled WGS sequence"/>
</dbReference>
<gene>
    <name evidence="5" type="ORF">PDIGIT_LOCUS6134</name>
</gene>
<dbReference type="Pfam" id="PF00172">
    <property type="entry name" value="Zn_clus"/>
    <property type="match status" value="1"/>
</dbReference>
<organism evidence="5 6">
    <name type="scientific">Periconia digitata</name>
    <dbReference type="NCBI Taxonomy" id="1303443"/>
    <lineage>
        <taxon>Eukaryota</taxon>
        <taxon>Fungi</taxon>
        <taxon>Dikarya</taxon>
        <taxon>Ascomycota</taxon>
        <taxon>Pezizomycotina</taxon>
        <taxon>Dothideomycetes</taxon>
        <taxon>Pleosporomycetidae</taxon>
        <taxon>Pleosporales</taxon>
        <taxon>Massarineae</taxon>
        <taxon>Periconiaceae</taxon>
        <taxon>Periconia</taxon>
    </lineage>
</organism>
<dbReference type="CDD" id="cd12148">
    <property type="entry name" value="fungal_TF_MHR"/>
    <property type="match status" value="1"/>
</dbReference>
<dbReference type="PROSITE" id="PS00463">
    <property type="entry name" value="ZN2_CY6_FUNGAL_1"/>
    <property type="match status" value="1"/>
</dbReference>
<accession>A0A9W4UB78</accession>
<evidence type="ECO:0000256" key="3">
    <source>
        <dbReference type="SAM" id="MobiDB-lite"/>
    </source>
</evidence>
<name>A0A9W4UB78_9PLEO</name>
<dbReference type="GO" id="GO:0003677">
    <property type="term" value="F:DNA binding"/>
    <property type="evidence" value="ECO:0007669"/>
    <property type="project" value="InterPro"/>
</dbReference>
<dbReference type="GO" id="GO:0000981">
    <property type="term" value="F:DNA-binding transcription factor activity, RNA polymerase II-specific"/>
    <property type="evidence" value="ECO:0007669"/>
    <property type="project" value="InterPro"/>
</dbReference>
<dbReference type="InterPro" id="IPR001138">
    <property type="entry name" value="Zn2Cys6_DnaBD"/>
</dbReference>
<comment type="caution">
    <text evidence="5">The sequence shown here is derived from an EMBL/GenBank/DDBJ whole genome shotgun (WGS) entry which is preliminary data.</text>
</comment>
<dbReference type="PANTHER" id="PTHR46910">
    <property type="entry name" value="TRANSCRIPTION FACTOR PDR1"/>
    <property type="match status" value="1"/>
</dbReference>